<dbReference type="InterPro" id="IPR027417">
    <property type="entry name" value="P-loop_NTPase"/>
</dbReference>
<dbReference type="PROSITE" id="PS01331">
    <property type="entry name" value="THYMIDYLATE_KINASE"/>
    <property type="match status" value="1"/>
</dbReference>
<evidence type="ECO:0000256" key="4">
    <source>
        <dbReference type="ARBA" id="ARBA00022679"/>
    </source>
</evidence>
<dbReference type="SUPFAM" id="SSF52540">
    <property type="entry name" value="P-loop containing nucleoside triphosphate hydrolases"/>
    <property type="match status" value="1"/>
</dbReference>
<keyword evidence="14" id="KW-1185">Reference proteome</keyword>
<feature type="domain" description="Thymidylate kinase-like" evidence="12">
    <location>
        <begin position="8"/>
        <end position="209"/>
    </location>
</feature>
<dbReference type="EMBL" id="CP021983">
    <property type="protein sequence ID" value="ASC71989.1"/>
    <property type="molecule type" value="Genomic_DNA"/>
</dbReference>
<evidence type="ECO:0000256" key="11">
    <source>
        <dbReference type="HAMAP-Rule" id="MF_00165"/>
    </source>
</evidence>
<dbReference type="GO" id="GO:0006233">
    <property type="term" value="P:dTDP biosynthetic process"/>
    <property type="evidence" value="ECO:0007669"/>
    <property type="project" value="InterPro"/>
</dbReference>
<evidence type="ECO:0000256" key="2">
    <source>
        <dbReference type="ARBA" id="ARBA00012980"/>
    </source>
</evidence>
<dbReference type="Proteomes" id="UP000191901">
    <property type="component" value="Chromosome"/>
</dbReference>
<dbReference type="OrthoDB" id="9774907at2"/>
<dbReference type="GO" id="GO:0004798">
    <property type="term" value="F:dTMP kinase activity"/>
    <property type="evidence" value="ECO:0007669"/>
    <property type="project" value="UniProtKB-UniRule"/>
</dbReference>
<dbReference type="PANTHER" id="PTHR10344:SF4">
    <property type="entry name" value="UMP-CMP KINASE 2, MITOCHONDRIAL"/>
    <property type="match status" value="1"/>
</dbReference>
<dbReference type="InterPro" id="IPR039430">
    <property type="entry name" value="Thymidylate_kin-like_dom"/>
</dbReference>
<dbReference type="PANTHER" id="PTHR10344">
    <property type="entry name" value="THYMIDYLATE KINASE"/>
    <property type="match status" value="1"/>
</dbReference>
<dbReference type="STRING" id="1641165.XM38_08970"/>
<sequence>MQGKLIVLEGIEGCGKTTQLGYLHRWLRTQPLIQALRGQGQIGDIIITREPGGTPLGGELRQLLLTQTTTTAIAARTELLLYAADRAQHVEEVLSPALARGCLILCDRYVDSTVAYQGYGRGIDLTLIEQLNQIATGGLVPDLTLWLQLGATTGLARSRQRGSIDRMEQADVAFHQRVQQGFEALAAAHPQRIVPVAAAAPVTEVTQQIQTIVMQRLQRWYRPLSPVS</sequence>
<keyword evidence="4 11" id="KW-0808">Transferase</keyword>
<dbReference type="Pfam" id="PF02223">
    <property type="entry name" value="Thymidylate_kin"/>
    <property type="match status" value="1"/>
</dbReference>
<protein>
    <recommendedName>
        <fullName evidence="3 11">Thymidylate kinase</fullName>
        <ecNumber evidence="2 11">2.7.4.9</ecNumber>
    </recommendedName>
    <alternativeName>
        <fullName evidence="11">dTMP kinase</fullName>
    </alternativeName>
</protein>
<proteinExistence type="inferred from homology"/>
<dbReference type="EC" id="2.7.4.9" evidence="2 11"/>
<dbReference type="GO" id="GO:0005524">
    <property type="term" value="F:ATP binding"/>
    <property type="evidence" value="ECO:0007669"/>
    <property type="project" value="UniProtKB-UniRule"/>
</dbReference>
<evidence type="ECO:0000256" key="8">
    <source>
        <dbReference type="ARBA" id="ARBA00022840"/>
    </source>
</evidence>
<keyword evidence="8 11" id="KW-0067">ATP-binding</keyword>
<dbReference type="GO" id="GO:0006227">
    <property type="term" value="P:dUDP biosynthetic process"/>
    <property type="evidence" value="ECO:0007669"/>
    <property type="project" value="TreeGrafter"/>
</dbReference>
<evidence type="ECO:0000256" key="9">
    <source>
        <dbReference type="ARBA" id="ARBA00048743"/>
    </source>
</evidence>
<evidence type="ECO:0000256" key="10">
    <source>
        <dbReference type="ARBA" id="ARBA00057735"/>
    </source>
</evidence>
<dbReference type="NCBIfam" id="TIGR00041">
    <property type="entry name" value="DTMP_kinase"/>
    <property type="match status" value="1"/>
</dbReference>
<feature type="binding site" evidence="11">
    <location>
        <begin position="10"/>
        <end position="17"/>
    </location>
    <ligand>
        <name>ATP</name>
        <dbReference type="ChEBI" id="CHEBI:30616"/>
    </ligand>
</feature>
<evidence type="ECO:0000256" key="5">
    <source>
        <dbReference type="ARBA" id="ARBA00022727"/>
    </source>
</evidence>
<keyword evidence="6 11" id="KW-0547">Nucleotide-binding</keyword>
<evidence type="ECO:0000256" key="7">
    <source>
        <dbReference type="ARBA" id="ARBA00022777"/>
    </source>
</evidence>
<organism evidence="13 14">
    <name type="scientific">Halomicronema hongdechloris C2206</name>
    <dbReference type="NCBI Taxonomy" id="1641165"/>
    <lineage>
        <taxon>Bacteria</taxon>
        <taxon>Bacillati</taxon>
        <taxon>Cyanobacteriota</taxon>
        <taxon>Cyanophyceae</taxon>
        <taxon>Nodosilineales</taxon>
        <taxon>Nodosilineaceae</taxon>
        <taxon>Halomicronema</taxon>
    </lineage>
</organism>
<dbReference type="Gene3D" id="3.40.50.300">
    <property type="entry name" value="P-loop containing nucleotide triphosphate hydrolases"/>
    <property type="match status" value="1"/>
</dbReference>
<gene>
    <name evidence="13" type="primary">tmk_1</name>
    <name evidence="11" type="synonym">tmk</name>
    <name evidence="13" type="ORF">XM38_029430</name>
</gene>
<evidence type="ECO:0000313" key="14">
    <source>
        <dbReference type="Proteomes" id="UP000191901"/>
    </source>
</evidence>
<reference evidence="13 14" key="1">
    <citation type="journal article" date="2016" name="Biochim. Biophys. Acta">
        <title>Characterization of red-shifted phycobilisomes isolated from the chlorophyll f-containing cyanobacterium Halomicronema hongdechloris.</title>
        <authorList>
            <person name="Li Y."/>
            <person name="Lin Y."/>
            <person name="Garvey C.J."/>
            <person name="Birch D."/>
            <person name="Corkery R.W."/>
            <person name="Loughlin P.C."/>
            <person name="Scheer H."/>
            <person name="Willows R.D."/>
            <person name="Chen M."/>
        </authorList>
    </citation>
    <scope>NUCLEOTIDE SEQUENCE [LARGE SCALE GENOMIC DNA]</scope>
    <source>
        <strain evidence="13 14">C2206</strain>
    </source>
</reference>
<comment type="function">
    <text evidence="10 11">Phosphorylation of dTMP to form dTDP in both de novo and salvage pathways of dTTP synthesis.</text>
</comment>
<keyword evidence="5 11" id="KW-0545">Nucleotide biosynthesis</keyword>
<dbReference type="GO" id="GO:0005829">
    <property type="term" value="C:cytosol"/>
    <property type="evidence" value="ECO:0007669"/>
    <property type="project" value="TreeGrafter"/>
</dbReference>
<dbReference type="InterPro" id="IPR018095">
    <property type="entry name" value="Thymidylate_kin_CS"/>
</dbReference>
<evidence type="ECO:0000256" key="6">
    <source>
        <dbReference type="ARBA" id="ARBA00022741"/>
    </source>
</evidence>
<name>A0A1Z3HNV4_9CYAN</name>
<comment type="similarity">
    <text evidence="1 11">Belongs to the thymidylate kinase family.</text>
</comment>
<dbReference type="AlphaFoldDB" id="A0A1Z3HNV4"/>
<evidence type="ECO:0000259" key="12">
    <source>
        <dbReference type="Pfam" id="PF02223"/>
    </source>
</evidence>
<evidence type="ECO:0000256" key="3">
    <source>
        <dbReference type="ARBA" id="ARBA00017144"/>
    </source>
</evidence>
<evidence type="ECO:0000313" key="13">
    <source>
        <dbReference type="EMBL" id="ASC71989.1"/>
    </source>
</evidence>
<dbReference type="InterPro" id="IPR018094">
    <property type="entry name" value="Thymidylate_kinase"/>
</dbReference>
<comment type="catalytic activity">
    <reaction evidence="9 11">
        <text>dTMP + ATP = dTDP + ADP</text>
        <dbReference type="Rhea" id="RHEA:13517"/>
        <dbReference type="ChEBI" id="CHEBI:30616"/>
        <dbReference type="ChEBI" id="CHEBI:58369"/>
        <dbReference type="ChEBI" id="CHEBI:63528"/>
        <dbReference type="ChEBI" id="CHEBI:456216"/>
        <dbReference type="EC" id="2.7.4.9"/>
    </reaction>
</comment>
<dbReference type="FunFam" id="3.40.50.300:FF:000225">
    <property type="entry name" value="Thymidylate kinase"/>
    <property type="match status" value="1"/>
</dbReference>
<dbReference type="KEGG" id="hhg:XM38_029430"/>
<dbReference type="GO" id="GO:0006235">
    <property type="term" value="P:dTTP biosynthetic process"/>
    <property type="evidence" value="ECO:0007669"/>
    <property type="project" value="UniProtKB-UniRule"/>
</dbReference>
<dbReference type="HAMAP" id="MF_00165">
    <property type="entry name" value="Thymidylate_kinase"/>
    <property type="match status" value="1"/>
</dbReference>
<keyword evidence="7 11" id="KW-0418">Kinase</keyword>
<accession>A0A1Z3HNV4</accession>
<dbReference type="CDD" id="cd01672">
    <property type="entry name" value="TMPK"/>
    <property type="match status" value="1"/>
</dbReference>
<dbReference type="RefSeq" id="WP_080807900.1">
    <property type="nucleotide sequence ID" value="NZ_CP021983.2"/>
</dbReference>
<evidence type="ECO:0000256" key="1">
    <source>
        <dbReference type="ARBA" id="ARBA00009776"/>
    </source>
</evidence>